<dbReference type="Proteomes" id="UP000500953">
    <property type="component" value="Chromosome"/>
</dbReference>
<reference evidence="3 4" key="1">
    <citation type="journal article" date="2019" name="ACS Chem. Biol.">
        <title>Identification and Mobilization of a Cryptic Antibiotic Biosynthesis Gene Locus from a Human-Pathogenic Nocardia Isolate.</title>
        <authorList>
            <person name="Herisse M."/>
            <person name="Ishida K."/>
            <person name="Porter J.L."/>
            <person name="Howden B."/>
            <person name="Hertweck C."/>
            <person name="Stinear T.P."/>
            <person name="Pidot S.J."/>
        </authorList>
    </citation>
    <scope>NUCLEOTIDE SEQUENCE [LARGE SCALE GENOMIC DNA]</scope>
    <source>
        <strain evidence="3 4">AUSMDU00012715</strain>
    </source>
</reference>
<dbReference type="AlphaFoldDB" id="A0A6G9Z4C2"/>
<dbReference type="InterPro" id="IPR036291">
    <property type="entry name" value="NAD(P)-bd_dom_sf"/>
</dbReference>
<organism evidence="3 4">
    <name type="scientific">Nocardia terpenica</name>
    <dbReference type="NCBI Taxonomy" id="455432"/>
    <lineage>
        <taxon>Bacteria</taxon>
        <taxon>Bacillati</taxon>
        <taxon>Actinomycetota</taxon>
        <taxon>Actinomycetes</taxon>
        <taxon>Mycobacteriales</taxon>
        <taxon>Nocardiaceae</taxon>
        <taxon>Nocardia</taxon>
    </lineage>
</organism>
<sequence>MTGTEAVLLTGATGLVGAEVAARLLVAGRPVVAVRHNTSRIVRNDGTVLDGIHAVPGDIRRPGLGLPPGTAGVVDGHRVGVIVHSAATTAFDAVDSEYEELNVRATAHAVELALTWNVPLVYVSTAYVCGMRGGTIPETELDGGHEFGNRYEDSKFRAEHLIRAAAGLRWAIVRPGIVTGATGTGRIRDFKNLYTVVKLIVEGKLRVLPGRYDATVALAPIDHVADVITAATLNVDTVSGGTFHALGRDGLSLREVSDVLAEYPSFRVATFVPDSAFTTAELDPLQREYFHRIGALYTSYFQRRPVFATANTEALLGRSSPATGTDYLRLVLDYCLESGYLGTPLPTVSEVLARHTQSHRDSGVGASRGTGDGGNLGGVL</sequence>
<accession>A0A6G9Z4C2</accession>
<dbReference type="GO" id="GO:0080019">
    <property type="term" value="F:alcohol-forming very long-chain fatty acyl-CoA reductase activity"/>
    <property type="evidence" value="ECO:0007669"/>
    <property type="project" value="InterPro"/>
</dbReference>
<evidence type="ECO:0000259" key="2">
    <source>
        <dbReference type="Pfam" id="PF07993"/>
    </source>
</evidence>
<name>A0A6G9Z4C2_9NOCA</name>
<proteinExistence type="predicted"/>
<dbReference type="PANTHER" id="PTHR11011:SF45">
    <property type="entry name" value="FATTY ACYL-COA REDUCTASE CG8306-RELATED"/>
    <property type="match status" value="1"/>
</dbReference>
<dbReference type="Pfam" id="PF07993">
    <property type="entry name" value="NAD_binding_4"/>
    <property type="match status" value="1"/>
</dbReference>
<dbReference type="SUPFAM" id="SSF51735">
    <property type="entry name" value="NAD(P)-binding Rossmann-fold domains"/>
    <property type="match status" value="1"/>
</dbReference>
<feature type="compositionally biased region" description="Gly residues" evidence="1">
    <location>
        <begin position="366"/>
        <end position="380"/>
    </location>
</feature>
<evidence type="ECO:0000256" key="1">
    <source>
        <dbReference type="SAM" id="MobiDB-lite"/>
    </source>
</evidence>
<dbReference type="PANTHER" id="PTHR11011">
    <property type="entry name" value="MALE STERILITY PROTEIN 2-RELATED"/>
    <property type="match status" value="1"/>
</dbReference>
<dbReference type="InterPro" id="IPR026055">
    <property type="entry name" value="FAR"/>
</dbReference>
<protein>
    <submittedName>
        <fullName evidence="3">Sugar nucleotide-binding protein</fullName>
    </submittedName>
</protein>
<evidence type="ECO:0000313" key="4">
    <source>
        <dbReference type="Proteomes" id="UP000500953"/>
    </source>
</evidence>
<feature type="region of interest" description="Disordered" evidence="1">
    <location>
        <begin position="356"/>
        <end position="380"/>
    </location>
</feature>
<feature type="domain" description="Thioester reductase (TE)" evidence="2">
    <location>
        <begin position="9"/>
        <end position="228"/>
    </location>
</feature>
<dbReference type="InterPro" id="IPR013120">
    <property type="entry name" value="FAR_NAD-bd"/>
</dbReference>
<dbReference type="Gene3D" id="3.40.50.720">
    <property type="entry name" value="NAD(P)-binding Rossmann-like Domain"/>
    <property type="match status" value="1"/>
</dbReference>
<evidence type="ECO:0000313" key="3">
    <source>
        <dbReference type="EMBL" id="QIS20314.1"/>
    </source>
</evidence>
<dbReference type="RefSeq" id="WP_167487662.1">
    <property type="nucleotide sequence ID" value="NZ_CP046173.1"/>
</dbReference>
<gene>
    <name evidence="3" type="ORF">F6W96_20480</name>
</gene>
<dbReference type="GO" id="GO:0035336">
    <property type="term" value="P:long-chain fatty-acyl-CoA metabolic process"/>
    <property type="evidence" value="ECO:0007669"/>
    <property type="project" value="TreeGrafter"/>
</dbReference>
<dbReference type="EMBL" id="CP046173">
    <property type="protein sequence ID" value="QIS20314.1"/>
    <property type="molecule type" value="Genomic_DNA"/>
</dbReference>